<feature type="compositionally biased region" description="Acidic residues" evidence="1">
    <location>
        <begin position="968"/>
        <end position="984"/>
    </location>
</feature>
<sequence length="984" mass="105335">MIIRTQMRDSAAEEAEELSEDAAQREDGDGQKHFFQVTRVDEPTAAKEEEVDLVATGADGAGEKEVPRLDKVDSYMSDSGNSTLSYNQDTIGPLDNPSFLRNLNYSVSQAAVNEAGDEYDLDLDDFAGVKADVDGGWAWVILFAAVCSLSLTGATAFSAGVFMPHILEQIEPDISMASWIGAVHTSVSCFSGEWRLSPLTVTHSAFWTRHDTSEHNQSLLSGPSVSFWVNRIGARWTAFLAGLVIVAGFVGSYFATSFLHLILAHGLLAGIGTGYILNIMFVVTGQYFNRYRGFACGLLATGAGAGILAVGSVLTFLLENFGLNGAYLLWAGICSHILVFAMLLRPSNEEMLRTVEKRISAEQIKMNNANSGLNSLASGLNSAYSNGDVYSAYSGRTSDSRKLYRHPSKRSSRGELALNPLLRNVLNNDVSDSRNSVNTNRSHRSSRSAAALSNGNLSLAQNARLLDKTLLTADGNSLTVPGIEGRNSPLLSRASNYTISPLAAPDGSGEQVPHSPSDKTSSSSPCPTSPTNHIHSSFSLANEIIPEHEVVSKTNLEPPPSPTFSRSALSDFRKRLHSSGSHENSHHTSYSQISHLVSMRGPMRNGDLDNESLTSTLVSNLRPKDILEPRFRLGSRSIPTLFGSVASFPTSLAIVKDDLSRIEAVGQPIEKTLRDHLIGLLDSLRLLRNFPFMLFTAACLLWALGEAPFFLYLPAYAISQGASPSQAPSLYTAIGFGSMCGRFLSGLVASDKMIGPLLIHIGCLGLSGMVMTLTPVVASAWTDQVLCAGLFGLYTGSLVPLLSLITIELLGISELGMGFGLLCMIQGVAYLAGPPLAGALVKAMGFKICFIIFGILMTLGSLVGMLIAVLLGHEVGGEEDEHGSLDDLERALRRVSNCMSSGSEEDENQPGSPDATSEISRQTSGQAKLESGADKEDVSDSCQETNPPKDEGLGNGDGPTLSSTWPEEQGELETIDEEVENAVK</sequence>
<keyword evidence="2" id="KW-1133">Transmembrane helix</keyword>
<organism evidence="3 4">
    <name type="scientific">Elysia marginata</name>
    <dbReference type="NCBI Taxonomy" id="1093978"/>
    <lineage>
        <taxon>Eukaryota</taxon>
        <taxon>Metazoa</taxon>
        <taxon>Spiralia</taxon>
        <taxon>Lophotrochozoa</taxon>
        <taxon>Mollusca</taxon>
        <taxon>Gastropoda</taxon>
        <taxon>Heterobranchia</taxon>
        <taxon>Euthyneura</taxon>
        <taxon>Panpulmonata</taxon>
        <taxon>Sacoglossa</taxon>
        <taxon>Placobranchoidea</taxon>
        <taxon>Plakobranchidae</taxon>
        <taxon>Elysia</taxon>
    </lineage>
</organism>
<feature type="region of interest" description="Disordered" evidence="1">
    <location>
        <begin position="499"/>
        <end position="535"/>
    </location>
</feature>
<feature type="transmembrane region" description="Helical" evidence="2">
    <location>
        <begin position="785"/>
        <end position="807"/>
    </location>
</feature>
<dbReference type="InterPro" id="IPR036259">
    <property type="entry name" value="MFS_trans_sf"/>
</dbReference>
<dbReference type="AlphaFoldDB" id="A0AAV4IC52"/>
<evidence type="ECO:0000313" key="3">
    <source>
        <dbReference type="EMBL" id="GFS08009.1"/>
    </source>
</evidence>
<feature type="transmembrane region" description="Helical" evidence="2">
    <location>
        <begin position="692"/>
        <end position="713"/>
    </location>
</feature>
<evidence type="ECO:0000256" key="2">
    <source>
        <dbReference type="SAM" id="Phobius"/>
    </source>
</evidence>
<feature type="compositionally biased region" description="Low complexity" evidence="1">
    <location>
        <begin position="427"/>
        <end position="440"/>
    </location>
</feature>
<dbReference type="Pfam" id="PF07690">
    <property type="entry name" value="MFS_1"/>
    <property type="match status" value="1"/>
</dbReference>
<gene>
    <name evidence="3" type="ORF">ElyMa_006583000</name>
</gene>
<feature type="transmembrane region" description="Helical" evidence="2">
    <location>
        <begin position="757"/>
        <end position="778"/>
    </location>
</feature>
<feature type="transmembrane region" description="Helical" evidence="2">
    <location>
        <begin position="137"/>
        <end position="162"/>
    </location>
</feature>
<feature type="compositionally biased region" description="Low complexity" evidence="1">
    <location>
        <begin position="513"/>
        <end position="531"/>
    </location>
</feature>
<proteinExistence type="predicted"/>
<dbReference type="InterPro" id="IPR011701">
    <property type="entry name" value="MFS"/>
</dbReference>
<evidence type="ECO:0000313" key="4">
    <source>
        <dbReference type="Proteomes" id="UP000762676"/>
    </source>
</evidence>
<dbReference type="Gene3D" id="1.20.1250.20">
    <property type="entry name" value="MFS general substrate transporter like domains"/>
    <property type="match status" value="2"/>
</dbReference>
<feature type="region of interest" description="Disordered" evidence="1">
    <location>
        <begin position="427"/>
        <end position="451"/>
    </location>
</feature>
<feature type="transmembrane region" description="Helical" evidence="2">
    <location>
        <begin position="261"/>
        <end position="283"/>
    </location>
</feature>
<feature type="compositionally biased region" description="Polar residues" evidence="1">
    <location>
        <begin position="578"/>
        <end position="590"/>
    </location>
</feature>
<keyword evidence="2" id="KW-0472">Membrane</keyword>
<dbReference type="PANTHER" id="PTHR11360">
    <property type="entry name" value="MONOCARBOXYLATE TRANSPORTER"/>
    <property type="match status" value="1"/>
</dbReference>
<feature type="region of interest" description="Disordered" evidence="1">
    <location>
        <begin position="1"/>
        <end position="33"/>
    </location>
</feature>
<dbReference type="Proteomes" id="UP000762676">
    <property type="component" value="Unassembled WGS sequence"/>
</dbReference>
<dbReference type="EMBL" id="BMAT01013235">
    <property type="protein sequence ID" value="GFS08009.1"/>
    <property type="molecule type" value="Genomic_DNA"/>
</dbReference>
<keyword evidence="4" id="KW-1185">Reference proteome</keyword>
<feature type="region of interest" description="Disordered" evidence="1">
    <location>
        <begin position="898"/>
        <end position="984"/>
    </location>
</feature>
<comment type="caution">
    <text evidence="3">The sequence shown here is derived from an EMBL/GenBank/DDBJ whole genome shotgun (WGS) entry which is preliminary data.</text>
</comment>
<accession>A0AAV4IC52</accession>
<feature type="region of interest" description="Disordered" evidence="1">
    <location>
        <begin position="553"/>
        <end position="590"/>
    </location>
</feature>
<feature type="transmembrane region" description="Helical" evidence="2">
    <location>
        <begin position="236"/>
        <end position="255"/>
    </location>
</feature>
<protein>
    <submittedName>
        <fullName evidence="3">Monocarboxylate transporter 12</fullName>
    </submittedName>
</protein>
<dbReference type="SUPFAM" id="SSF103473">
    <property type="entry name" value="MFS general substrate transporter"/>
    <property type="match status" value="1"/>
</dbReference>
<feature type="transmembrane region" description="Helical" evidence="2">
    <location>
        <begin position="324"/>
        <end position="344"/>
    </location>
</feature>
<feature type="transmembrane region" description="Helical" evidence="2">
    <location>
        <begin position="295"/>
        <end position="318"/>
    </location>
</feature>
<evidence type="ECO:0000256" key="1">
    <source>
        <dbReference type="SAM" id="MobiDB-lite"/>
    </source>
</evidence>
<reference evidence="3 4" key="1">
    <citation type="journal article" date="2021" name="Elife">
        <title>Chloroplast acquisition without the gene transfer in kleptoplastic sea slugs, Plakobranchus ocellatus.</title>
        <authorList>
            <person name="Maeda T."/>
            <person name="Takahashi S."/>
            <person name="Yoshida T."/>
            <person name="Shimamura S."/>
            <person name="Takaki Y."/>
            <person name="Nagai Y."/>
            <person name="Toyoda A."/>
            <person name="Suzuki Y."/>
            <person name="Arimoto A."/>
            <person name="Ishii H."/>
            <person name="Satoh N."/>
            <person name="Nishiyama T."/>
            <person name="Hasebe M."/>
            <person name="Maruyama T."/>
            <person name="Minagawa J."/>
            <person name="Obokata J."/>
            <person name="Shigenobu S."/>
        </authorList>
    </citation>
    <scope>NUCLEOTIDE SEQUENCE [LARGE SCALE GENOMIC DNA]</scope>
</reference>
<dbReference type="InterPro" id="IPR050327">
    <property type="entry name" value="Proton-linked_MCT"/>
</dbReference>
<feature type="compositionally biased region" description="Basic and acidic residues" evidence="1">
    <location>
        <begin position="1"/>
        <end position="11"/>
    </location>
</feature>
<dbReference type="PANTHER" id="PTHR11360:SF284">
    <property type="entry name" value="EG:103B4.3 PROTEIN-RELATED"/>
    <property type="match status" value="1"/>
</dbReference>
<keyword evidence="2" id="KW-0812">Transmembrane</keyword>
<dbReference type="GO" id="GO:0008028">
    <property type="term" value="F:monocarboxylic acid transmembrane transporter activity"/>
    <property type="evidence" value="ECO:0007669"/>
    <property type="project" value="TreeGrafter"/>
</dbReference>
<feature type="transmembrane region" description="Helical" evidence="2">
    <location>
        <begin position="848"/>
        <end position="871"/>
    </location>
</feature>
<feature type="compositionally biased region" description="Polar residues" evidence="1">
    <location>
        <begin position="909"/>
        <end position="926"/>
    </location>
</feature>
<name>A0AAV4IC52_9GAST</name>
<feature type="compositionally biased region" description="Basic and acidic residues" evidence="1">
    <location>
        <begin position="22"/>
        <end position="32"/>
    </location>
</feature>
<feature type="transmembrane region" description="Helical" evidence="2">
    <location>
        <begin position="819"/>
        <end position="841"/>
    </location>
</feature>